<gene>
    <name evidence="2" type="ORF">PVK06_034741</name>
</gene>
<comment type="caution">
    <text evidence="2">The sequence shown here is derived from an EMBL/GenBank/DDBJ whole genome shotgun (WGS) entry which is preliminary data.</text>
</comment>
<sequence length="116" mass="13258">MLEEEDITGQEKDVTEKESTEVRGDKTSSNEVLVSREVSTALSTTQSRWVRTRFMATKEIESLTKSKKYTGKALMVEKPRRKRRILVDSSIESESYSGSNFSCYCSQELRGLTFQT</sequence>
<accession>A0ABR0NFK4</accession>
<keyword evidence="3" id="KW-1185">Reference proteome</keyword>
<evidence type="ECO:0000256" key="1">
    <source>
        <dbReference type="SAM" id="MobiDB-lite"/>
    </source>
</evidence>
<evidence type="ECO:0000313" key="2">
    <source>
        <dbReference type="EMBL" id="KAK5793589.1"/>
    </source>
</evidence>
<dbReference type="Proteomes" id="UP001358586">
    <property type="component" value="Chromosome 10"/>
</dbReference>
<feature type="compositionally biased region" description="Basic and acidic residues" evidence="1">
    <location>
        <begin position="9"/>
        <end position="28"/>
    </location>
</feature>
<reference evidence="2 3" key="1">
    <citation type="submission" date="2023-03" db="EMBL/GenBank/DDBJ databases">
        <title>WGS of Gossypium arboreum.</title>
        <authorList>
            <person name="Yu D."/>
        </authorList>
    </citation>
    <scope>NUCLEOTIDE SEQUENCE [LARGE SCALE GENOMIC DNA]</scope>
    <source>
        <tissue evidence="2">Leaf</tissue>
    </source>
</reference>
<feature type="region of interest" description="Disordered" evidence="1">
    <location>
        <begin position="1"/>
        <end position="30"/>
    </location>
</feature>
<name>A0ABR0NFK4_GOSAR</name>
<evidence type="ECO:0000313" key="3">
    <source>
        <dbReference type="Proteomes" id="UP001358586"/>
    </source>
</evidence>
<proteinExistence type="predicted"/>
<organism evidence="2 3">
    <name type="scientific">Gossypium arboreum</name>
    <name type="common">Tree cotton</name>
    <name type="synonym">Gossypium nanking</name>
    <dbReference type="NCBI Taxonomy" id="29729"/>
    <lineage>
        <taxon>Eukaryota</taxon>
        <taxon>Viridiplantae</taxon>
        <taxon>Streptophyta</taxon>
        <taxon>Embryophyta</taxon>
        <taxon>Tracheophyta</taxon>
        <taxon>Spermatophyta</taxon>
        <taxon>Magnoliopsida</taxon>
        <taxon>eudicotyledons</taxon>
        <taxon>Gunneridae</taxon>
        <taxon>Pentapetalae</taxon>
        <taxon>rosids</taxon>
        <taxon>malvids</taxon>
        <taxon>Malvales</taxon>
        <taxon>Malvaceae</taxon>
        <taxon>Malvoideae</taxon>
        <taxon>Gossypium</taxon>
    </lineage>
</organism>
<dbReference type="EMBL" id="JARKNE010000010">
    <property type="protein sequence ID" value="KAK5793589.1"/>
    <property type="molecule type" value="Genomic_DNA"/>
</dbReference>
<protein>
    <submittedName>
        <fullName evidence="2">Uncharacterized protein</fullName>
    </submittedName>
</protein>